<evidence type="ECO:0000256" key="1">
    <source>
        <dbReference type="SAM" id="MobiDB-lite"/>
    </source>
</evidence>
<comment type="caution">
    <text evidence="2">The sequence shown here is derived from an EMBL/GenBank/DDBJ whole genome shotgun (WGS) entry which is preliminary data.</text>
</comment>
<sequence>MQPTEGLQDPCSHSASPQGRLSSVPLGSSRPIPDIKIQNTADKAKPNKDDFSTKDYLCLLMAAQHASIVQAQQEQEASAARIARLEETLIALSFQRNAQPTPPCYNETDCINLQRFKTLDGPIFNGPFQAIEPFFKWIHGIQIFFATKDVRHDGDKIWIAGSLIQETNTLAFPASSINNLVTGTWDSFKAALFDFALPPLWRTTLRQKNPRALPR</sequence>
<proteinExistence type="predicted"/>
<accession>A0A2N5S1P7</accession>
<dbReference type="AlphaFoldDB" id="A0A2N5S1P7"/>
<protein>
    <submittedName>
        <fullName evidence="2">Uncharacterized protein</fullName>
    </submittedName>
</protein>
<dbReference type="OrthoDB" id="2505542at2759"/>
<dbReference type="Proteomes" id="UP000235388">
    <property type="component" value="Unassembled WGS sequence"/>
</dbReference>
<dbReference type="EMBL" id="PGCJ01001249">
    <property type="protein sequence ID" value="PLW07171.1"/>
    <property type="molecule type" value="Genomic_DNA"/>
</dbReference>
<organism evidence="2 3">
    <name type="scientific">Puccinia coronata f. sp. avenae</name>
    <dbReference type="NCBI Taxonomy" id="200324"/>
    <lineage>
        <taxon>Eukaryota</taxon>
        <taxon>Fungi</taxon>
        <taxon>Dikarya</taxon>
        <taxon>Basidiomycota</taxon>
        <taxon>Pucciniomycotina</taxon>
        <taxon>Pucciniomycetes</taxon>
        <taxon>Pucciniales</taxon>
        <taxon>Pucciniaceae</taxon>
        <taxon>Puccinia</taxon>
    </lineage>
</organism>
<name>A0A2N5S1P7_9BASI</name>
<dbReference type="STRING" id="200324.A0A2N5S1P7"/>
<evidence type="ECO:0000313" key="3">
    <source>
        <dbReference type="Proteomes" id="UP000235388"/>
    </source>
</evidence>
<reference evidence="2 3" key="1">
    <citation type="submission" date="2017-11" db="EMBL/GenBank/DDBJ databases">
        <title>De novo assembly and phasing of dikaryotic genomes from two isolates of Puccinia coronata f. sp. avenae, the causal agent of oat crown rust.</title>
        <authorList>
            <person name="Miller M.E."/>
            <person name="Zhang Y."/>
            <person name="Omidvar V."/>
            <person name="Sperschneider J."/>
            <person name="Schwessinger B."/>
            <person name="Raley C."/>
            <person name="Palmer J.M."/>
            <person name="Garnica D."/>
            <person name="Upadhyaya N."/>
            <person name="Rathjen J."/>
            <person name="Taylor J.M."/>
            <person name="Park R.F."/>
            <person name="Dodds P.N."/>
            <person name="Hirsch C.D."/>
            <person name="Kianian S.F."/>
            <person name="Figueroa M."/>
        </authorList>
    </citation>
    <scope>NUCLEOTIDE SEQUENCE [LARGE SCALE GENOMIC DNA]</scope>
    <source>
        <strain evidence="2">12NC29</strain>
    </source>
</reference>
<feature type="compositionally biased region" description="Polar residues" evidence="1">
    <location>
        <begin position="1"/>
        <end position="21"/>
    </location>
</feature>
<keyword evidence="3" id="KW-1185">Reference proteome</keyword>
<feature type="region of interest" description="Disordered" evidence="1">
    <location>
        <begin position="1"/>
        <end position="48"/>
    </location>
</feature>
<gene>
    <name evidence="2" type="ORF">PCANC_28871</name>
</gene>
<evidence type="ECO:0000313" key="2">
    <source>
        <dbReference type="EMBL" id="PLW07171.1"/>
    </source>
</evidence>